<evidence type="ECO:0008006" key="6">
    <source>
        <dbReference type="Google" id="ProtNLM"/>
    </source>
</evidence>
<proteinExistence type="predicted"/>
<dbReference type="Gene3D" id="2.80.10.50">
    <property type="match status" value="1"/>
</dbReference>
<accession>A0ABN9XKT8</accession>
<dbReference type="SUPFAM" id="SSF50405">
    <property type="entry name" value="Actin-crosslinking proteins"/>
    <property type="match status" value="1"/>
</dbReference>
<dbReference type="InterPro" id="IPR008999">
    <property type="entry name" value="Actin-crosslinking"/>
</dbReference>
<keyword evidence="2" id="KW-0326">Glycosidase</keyword>
<keyword evidence="1" id="KW-0378">Hydrolase</keyword>
<dbReference type="PANTHER" id="PTHR31297">
    <property type="entry name" value="GLUCAN ENDO-1,6-BETA-GLUCOSIDASE B"/>
    <property type="match status" value="1"/>
</dbReference>
<comment type="caution">
    <text evidence="4">The sequence shown here is derived from an EMBL/GenBank/DDBJ whole genome shotgun (WGS) entry which is preliminary data.</text>
</comment>
<evidence type="ECO:0000256" key="3">
    <source>
        <dbReference type="SAM" id="MobiDB-lite"/>
    </source>
</evidence>
<dbReference type="InterPro" id="IPR017853">
    <property type="entry name" value="GH"/>
</dbReference>
<name>A0ABN9XKT8_9DINO</name>
<dbReference type="Proteomes" id="UP001189429">
    <property type="component" value="Unassembled WGS sequence"/>
</dbReference>
<feature type="region of interest" description="Disordered" evidence="3">
    <location>
        <begin position="1"/>
        <end position="21"/>
    </location>
</feature>
<dbReference type="CDD" id="cd00257">
    <property type="entry name" value="beta-trefoil_FSCN-like"/>
    <property type="match status" value="1"/>
</dbReference>
<feature type="compositionally biased region" description="Basic residues" evidence="3">
    <location>
        <begin position="1"/>
        <end position="12"/>
    </location>
</feature>
<evidence type="ECO:0000256" key="2">
    <source>
        <dbReference type="ARBA" id="ARBA00023295"/>
    </source>
</evidence>
<evidence type="ECO:0000256" key="1">
    <source>
        <dbReference type="ARBA" id="ARBA00022801"/>
    </source>
</evidence>
<keyword evidence="5" id="KW-1185">Reference proteome</keyword>
<protein>
    <recommendedName>
        <fullName evidence="6">Glycoside hydrolase family 5 domain-containing protein</fullName>
    </recommendedName>
</protein>
<dbReference type="InterPro" id="IPR050386">
    <property type="entry name" value="Glycosyl_hydrolase_5"/>
</dbReference>
<dbReference type="Gene3D" id="3.20.20.80">
    <property type="entry name" value="Glycosidases"/>
    <property type="match status" value="1"/>
</dbReference>
<reference evidence="4" key="1">
    <citation type="submission" date="2023-10" db="EMBL/GenBank/DDBJ databases">
        <authorList>
            <person name="Chen Y."/>
            <person name="Shah S."/>
            <person name="Dougan E. K."/>
            <person name="Thang M."/>
            <person name="Chan C."/>
        </authorList>
    </citation>
    <scope>NUCLEOTIDE SEQUENCE [LARGE SCALE GENOMIC DNA]</scope>
</reference>
<evidence type="ECO:0000313" key="4">
    <source>
        <dbReference type="EMBL" id="CAK0900433.1"/>
    </source>
</evidence>
<dbReference type="PANTHER" id="PTHR31297:SF43">
    <property type="entry name" value="GLUCAN 1,3-BETA-GLUCOSIDASE 3"/>
    <property type="match status" value="1"/>
</dbReference>
<dbReference type="EMBL" id="CAUYUJ010020775">
    <property type="protein sequence ID" value="CAK0900433.1"/>
    <property type="molecule type" value="Genomic_DNA"/>
</dbReference>
<evidence type="ECO:0000313" key="5">
    <source>
        <dbReference type="Proteomes" id="UP001189429"/>
    </source>
</evidence>
<dbReference type="SUPFAM" id="SSF51445">
    <property type="entry name" value="(Trans)glycosidases"/>
    <property type="match status" value="1"/>
</dbReference>
<organism evidence="4 5">
    <name type="scientific">Prorocentrum cordatum</name>
    <dbReference type="NCBI Taxonomy" id="2364126"/>
    <lineage>
        <taxon>Eukaryota</taxon>
        <taxon>Sar</taxon>
        <taxon>Alveolata</taxon>
        <taxon>Dinophyceae</taxon>
        <taxon>Prorocentrales</taxon>
        <taxon>Prorocentraceae</taxon>
        <taxon>Prorocentrum</taxon>
    </lineage>
</organism>
<sequence>MRGARRRPRRPPQRGLAGAAAAAATSAAATLLSPRGLGLSGPGCATVGRGPPAPRDEVGVWRRRQRWHGVNYGNRFVPEVGPSDPPGYNFYEGVEPHDGVARVALWDLAEGQEPPPRQRMLRWLDATIQESHFEEMRSFGVGVLRVPCGYWNWVEYEEGGGPEANASVEGVPVAERLRRLHRIAHPSEYREFFDRIFLFASRHSIKVLLDLHGLPGSQNGEIHSGVCLELKKEPDEHGKTFFQTEANKATALRAVREMARYTQGKEDALFGIQVINEPHLGGDATSADGHEFLRDYYKKAIIAAREFLAPYVPVVLFEWTYNFDKWEPHAFPDHRFGSVLWDTHIYHFPEENEEWLEADGGMEKAKKAYQWDLSQLRHFSHLQGGRVFVGEFSLAGPSFFKDRLGAYSELAAWLIDQFHFASAGSLLWTYDGAATGWSMQRQVRKRWVDWGSLIGRALRDSQPSAAVRLQAEQGGGWLSAQEQGGSVHLAEDPDWWEDWVPYHYRAHGEPRLALRSAAHGTWLSADERGGVSQAPSRSAWEEFRVVAHGGVGDGPRRVSLRTFHGGWLSIEPETWLVAAPPETAGKEAKDVPGGIWIVA</sequence>
<gene>
    <name evidence="4" type="ORF">PCOR1329_LOCUS77711</name>
</gene>